<feature type="compositionally biased region" description="Basic and acidic residues" evidence="3">
    <location>
        <begin position="40"/>
        <end position="54"/>
    </location>
</feature>
<feature type="region of interest" description="Disordered" evidence="3">
    <location>
        <begin position="1"/>
        <end position="79"/>
    </location>
</feature>
<dbReference type="PANTHER" id="PTHR24341">
    <property type="entry name" value="HOMEOBOX PROTEIN ENGRAILED"/>
    <property type="match status" value="1"/>
</dbReference>
<keyword evidence="5" id="KW-1185">Reference proteome</keyword>
<proteinExistence type="predicted"/>
<comment type="caution">
    <text evidence="4">The sequence shown here is derived from an EMBL/GenBank/DDBJ whole genome shotgun (WGS) entry which is preliminary data.</text>
</comment>
<dbReference type="Proteomes" id="UP001054837">
    <property type="component" value="Unassembled WGS sequence"/>
</dbReference>
<sequence>MALDLESVDSRSSSPQEHTGRPISSHPLKFSIEKILSPDFGRRDNSQHAKDIPHNENTTASIGSSDTESKAGFPPSKDAGKVFFPAWLFCTRYSDRPSSVVHDKKFGGSSRPCCVLWEPC</sequence>
<evidence type="ECO:0000313" key="4">
    <source>
        <dbReference type="EMBL" id="GIY52918.1"/>
    </source>
</evidence>
<name>A0AAV4U596_9ARAC</name>
<dbReference type="AlphaFoldDB" id="A0AAV4U596"/>
<keyword evidence="2" id="KW-0539">Nucleus</keyword>
<feature type="compositionally biased region" description="Polar residues" evidence="3">
    <location>
        <begin position="55"/>
        <end position="66"/>
    </location>
</feature>
<reference evidence="4 5" key="1">
    <citation type="submission" date="2021-06" db="EMBL/GenBank/DDBJ databases">
        <title>Caerostris darwini draft genome.</title>
        <authorList>
            <person name="Kono N."/>
            <person name="Arakawa K."/>
        </authorList>
    </citation>
    <scope>NUCLEOTIDE SEQUENCE [LARGE SCALE GENOMIC DNA]</scope>
</reference>
<protein>
    <recommendedName>
        <fullName evidence="6">Engrailed</fullName>
    </recommendedName>
</protein>
<gene>
    <name evidence="4" type="primary">AVEN_10988_1</name>
    <name evidence="4" type="ORF">CDAR_496901</name>
</gene>
<comment type="subcellular location">
    <subcellularLocation>
        <location evidence="1">Nucleus</location>
    </subcellularLocation>
</comment>
<evidence type="ECO:0000256" key="1">
    <source>
        <dbReference type="ARBA" id="ARBA00004123"/>
    </source>
</evidence>
<dbReference type="GO" id="GO:0030182">
    <property type="term" value="P:neuron differentiation"/>
    <property type="evidence" value="ECO:0007669"/>
    <property type="project" value="TreeGrafter"/>
</dbReference>
<dbReference type="GO" id="GO:0000978">
    <property type="term" value="F:RNA polymerase II cis-regulatory region sequence-specific DNA binding"/>
    <property type="evidence" value="ECO:0007669"/>
    <property type="project" value="TreeGrafter"/>
</dbReference>
<dbReference type="InterPro" id="IPR050720">
    <property type="entry name" value="Engrailed_Homeobox_TFs"/>
</dbReference>
<organism evidence="4 5">
    <name type="scientific">Caerostris darwini</name>
    <dbReference type="NCBI Taxonomy" id="1538125"/>
    <lineage>
        <taxon>Eukaryota</taxon>
        <taxon>Metazoa</taxon>
        <taxon>Ecdysozoa</taxon>
        <taxon>Arthropoda</taxon>
        <taxon>Chelicerata</taxon>
        <taxon>Arachnida</taxon>
        <taxon>Araneae</taxon>
        <taxon>Araneomorphae</taxon>
        <taxon>Entelegynae</taxon>
        <taxon>Araneoidea</taxon>
        <taxon>Araneidae</taxon>
        <taxon>Caerostris</taxon>
    </lineage>
</organism>
<accession>A0AAV4U596</accession>
<dbReference type="PANTHER" id="PTHR24341:SF6">
    <property type="entry name" value="HOMEOBOX PROTEIN INVECTED"/>
    <property type="match status" value="1"/>
</dbReference>
<evidence type="ECO:0008006" key="6">
    <source>
        <dbReference type="Google" id="ProtNLM"/>
    </source>
</evidence>
<dbReference type="GO" id="GO:0005634">
    <property type="term" value="C:nucleus"/>
    <property type="evidence" value="ECO:0007669"/>
    <property type="project" value="UniProtKB-SubCell"/>
</dbReference>
<evidence type="ECO:0000256" key="3">
    <source>
        <dbReference type="SAM" id="MobiDB-lite"/>
    </source>
</evidence>
<dbReference type="EMBL" id="BPLQ01010723">
    <property type="protein sequence ID" value="GIY52918.1"/>
    <property type="molecule type" value="Genomic_DNA"/>
</dbReference>
<dbReference type="GO" id="GO:0000981">
    <property type="term" value="F:DNA-binding transcription factor activity, RNA polymerase II-specific"/>
    <property type="evidence" value="ECO:0007669"/>
    <property type="project" value="TreeGrafter"/>
</dbReference>
<evidence type="ECO:0000256" key="2">
    <source>
        <dbReference type="ARBA" id="ARBA00023242"/>
    </source>
</evidence>
<evidence type="ECO:0000313" key="5">
    <source>
        <dbReference type="Proteomes" id="UP001054837"/>
    </source>
</evidence>